<feature type="chain" id="PRO_5042005997" evidence="2">
    <location>
        <begin position="32"/>
        <end position="133"/>
    </location>
</feature>
<evidence type="ECO:0000256" key="1">
    <source>
        <dbReference type="SAM" id="MobiDB-lite"/>
    </source>
</evidence>
<dbReference type="Proteomes" id="UP001230051">
    <property type="component" value="Unassembled WGS sequence"/>
</dbReference>
<proteinExistence type="predicted"/>
<dbReference type="EMBL" id="JAGXEW010000016">
    <property type="protein sequence ID" value="KAK1162838.1"/>
    <property type="molecule type" value="Genomic_DNA"/>
</dbReference>
<sequence length="133" mass="15272">MTYHSVAIKTSLEWELLIQIFLVFMSQSVLAQETDAEKKYIVQEASTLFRQNMDVRMQNIKILTDHQNVCQLNRAMNSDTTNSLKTGCPVENWTVGNPTHRPCHPGRTQTARSRKPEEASKARLLTLPRQNIM</sequence>
<reference evidence="3" key="1">
    <citation type="submission" date="2022-02" db="EMBL/GenBank/DDBJ databases">
        <title>Atlantic sturgeon de novo genome assembly.</title>
        <authorList>
            <person name="Stock M."/>
            <person name="Klopp C."/>
            <person name="Guiguen Y."/>
            <person name="Cabau C."/>
            <person name="Parinello H."/>
            <person name="Santidrian Yebra-Pimentel E."/>
            <person name="Kuhl H."/>
            <person name="Dirks R.P."/>
            <person name="Guessner J."/>
            <person name="Wuertz S."/>
            <person name="Du K."/>
            <person name="Schartl M."/>
        </authorList>
    </citation>
    <scope>NUCLEOTIDE SEQUENCE</scope>
    <source>
        <strain evidence="3">STURGEONOMICS-FGT-2020</strain>
        <tissue evidence="3">Whole blood</tissue>
    </source>
</reference>
<feature type="signal peptide" evidence="2">
    <location>
        <begin position="1"/>
        <end position="31"/>
    </location>
</feature>
<feature type="non-terminal residue" evidence="3">
    <location>
        <position position="133"/>
    </location>
</feature>
<organism evidence="3 4">
    <name type="scientific">Acipenser oxyrinchus oxyrinchus</name>
    <dbReference type="NCBI Taxonomy" id="40147"/>
    <lineage>
        <taxon>Eukaryota</taxon>
        <taxon>Metazoa</taxon>
        <taxon>Chordata</taxon>
        <taxon>Craniata</taxon>
        <taxon>Vertebrata</taxon>
        <taxon>Euteleostomi</taxon>
        <taxon>Actinopterygii</taxon>
        <taxon>Chondrostei</taxon>
        <taxon>Acipenseriformes</taxon>
        <taxon>Acipenseridae</taxon>
        <taxon>Acipenser</taxon>
    </lineage>
</organism>
<keyword evidence="4" id="KW-1185">Reference proteome</keyword>
<evidence type="ECO:0000313" key="4">
    <source>
        <dbReference type="Proteomes" id="UP001230051"/>
    </source>
</evidence>
<feature type="region of interest" description="Disordered" evidence="1">
    <location>
        <begin position="97"/>
        <end position="120"/>
    </location>
</feature>
<evidence type="ECO:0000256" key="2">
    <source>
        <dbReference type="SAM" id="SignalP"/>
    </source>
</evidence>
<name>A0AAD8D819_ACIOX</name>
<evidence type="ECO:0000313" key="3">
    <source>
        <dbReference type="EMBL" id="KAK1162838.1"/>
    </source>
</evidence>
<accession>A0AAD8D819</accession>
<gene>
    <name evidence="3" type="primary">lyrm1</name>
    <name evidence="3" type="ORF">AOXY_G17807</name>
</gene>
<keyword evidence="2" id="KW-0732">Signal</keyword>
<dbReference type="AlphaFoldDB" id="A0AAD8D819"/>
<comment type="caution">
    <text evidence="3">The sequence shown here is derived from an EMBL/GenBank/DDBJ whole genome shotgun (WGS) entry which is preliminary data.</text>
</comment>
<protein>
    <submittedName>
        <fullName evidence="3">LYR motif-containing protein 1-like</fullName>
    </submittedName>
</protein>